<reference evidence="11" key="1">
    <citation type="submission" date="2021-06" db="EMBL/GenBank/DDBJ databases">
        <authorList>
            <consortium name="Wellcome Sanger Institute Data Sharing"/>
        </authorList>
    </citation>
    <scope>NUCLEOTIDE SEQUENCE [LARGE SCALE GENOMIC DNA]</scope>
</reference>
<feature type="transmembrane region" description="Helical" evidence="8">
    <location>
        <begin position="113"/>
        <end position="133"/>
    </location>
</feature>
<evidence type="ECO:0000256" key="5">
    <source>
        <dbReference type="ARBA" id="ARBA00022833"/>
    </source>
</evidence>
<dbReference type="Proteomes" id="UP000694620">
    <property type="component" value="Chromosome 3"/>
</dbReference>
<keyword evidence="7 8" id="KW-0472">Membrane</keyword>
<keyword evidence="5" id="KW-0862">Zinc</keyword>
<dbReference type="GO" id="GO:0005385">
    <property type="term" value="F:zinc ion transmembrane transporter activity"/>
    <property type="evidence" value="ECO:0007669"/>
    <property type="project" value="TreeGrafter"/>
</dbReference>
<evidence type="ECO:0000256" key="2">
    <source>
        <dbReference type="ARBA" id="ARBA00008873"/>
    </source>
</evidence>
<dbReference type="AlphaFoldDB" id="A0A8C4X3G6"/>
<dbReference type="Gene3D" id="1.20.1510.10">
    <property type="entry name" value="Cation efflux protein transmembrane domain"/>
    <property type="match status" value="1"/>
</dbReference>
<dbReference type="PANTHER" id="PTHR45820">
    <property type="entry name" value="FI23527P1"/>
    <property type="match status" value="1"/>
</dbReference>
<feature type="transmembrane region" description="Helical" evidence="8">
    <location>
        <begin position="12"/>
        <end position="32"/>
    </location>
</feature>
<dbReference type="GO" id="GO:0006828">
    <property type="term" value="P:manganese ion transport"/>
    <property type="evidence" value="ECO:0007669"/>
    <property type="project" value="TreeGrafter"/>
</dbReference>
<dbReference type="PANTHER" id="PTHR45820:SF3">
    <property type="entry name" value="CALCIUM_MANGANESE ANTIPORTER SLC30A10"/>
    <property type="match status" value="1"/>
</dbReference>
<organism evidence="11 12">
    <name type="scientific">Erpetoichthys calabaricus</name>
    <name type="common">Rope fish</name>
    <name type="synonym">Calamoichthys calabaricus</name>
    <dbReference type="NCBI Taxonomy" id="27687"/>
    <lineage>
        <taxon>Eukaryota</taxon>
        <taxon>Metazoa</taxon>
        <taxon>Chordata</taxon>
        <taxon>Craniata</taxon>
        <taxon>Vertebrata</taxon>
        <taxon>Euteleostomi</taxon>
        <taxon>Actinopterygii</taxon>
        <taxon>Polypteriformes</taxon>
        <taxon>Polypteridae</taxon>
        <taxon>Erpetoichthys</taxon>
    </lineage>
</organism>
<dbReference type="SUPFAM" id="SSF161111">
    <property type="entry name" value="Cation efflux protein transmembrane domain-like"/>
    <property type="match status" value="1"/>
</dbReference>
<keyword evidence="4 8" id="KW-0812">Transmembrane</keyword>
<reference evidence="11" key="3">
    <citation type="submission" date="2025-09" db="UniProtKB">
        <authorList>
            <consortium name="Ensembl"/>
        </authorList>
    </citation>
    <scope>IDENTIFICATION</scope>
</reference>
<evidence type="ECO:0000313" key="11">
    <source>
        <dbReference type="Ensembl" id="ENSECRP00000002693.1"/>
    </source>
</evidence>
<accession>A0A8C4X3G6</accession>
<dbReference type="Pfam" id="PF01545">
    <property type="entry name" value="Cation_efflux"/>
    <property type="match status" value="1"/>
</dbReference>
<evidence type="ECO:0000259" key="9">
    <source>
        <dbReference type="Pfam" id="PF01545"/>
    </source>
</evidence>
<dbReference type="InterPro" id="IPR027469">
    <property type="entry name" value="Cation_efflux_TMD_sf"/>
</dbReference>
<dbReference type="GeneTree" id="ENSGT00940000159967"/>
<evidence type="ECO:0000313" key="12">
    <source>
        <dbReference type="Proteomes" id="UP000694620"/>
    </source>
</evidence>
<dbReference type="InterPro" id="IPR058533">
    <property type="entry name" value="Cation_efflux_TM"/>
</dbReference>
<dbReference type="GO" id="GO:0006882">
    <property type="term" value="P:intracellular zinc ion homeostasis"/>
    <property type="evidence" value="ECO:0007669"/>
    <property type="project" value="TreeGrafter"/>
</dbReference>
<proteinExistence type="inferred from homology"/>
<comment type="similarity">
    <text evidence="2">Belongs to the cation diffusion facilitator (CDF) transporter (TC 2.A.4) family. SLC30A subfamily.</text>
</comment>
<evidence type="ECO:0000256" key="3">
    <source>
        <dbReference type="ARBA" id="ARBA00022448"/>
    </source>
</evidence>
<feature type="transmembrane region" description="Helical" evidence="8">
    <location>
        <begin position="44"/>
        <end position="61"/>
    </location>
</feature>
<comment type="subcellular location">
    <subcellularLocation>
        <location evidence="1">Membrane</location>
        <topology evidence="1">Multi-pass membrane protein</topology>
    </subcellularLocation>
</comment>
<dbReference type="Pfam" id="PF16916">
    <property type="entry name" value="ZT_dimer"/>
    <property type="match status" value="1"/>
</dbReference>
<sequence>MGRYNGKTCRLIFMLVMTTLFFLAELVSGYLGNSIALVSDSFNMLSDLISICVGIFVLRLARFQRSPRFTYGLPRTEVLGALGNTIFLTALCFTIFVQALTRLMEPQKISDPELVLIVGALGLAINIVGLIIFQECCFCKPPDGGAEETRLRDGEDSEAGAFRTATWGVLLGLDSRDQKKDDGPATVALNIRGEFGECPNACLSSGVLLHALSDALGSVVVLVTATVFYIWPLSSESPCNWECYVDPSLSIIMVIIIMSSAIPLLKETASILLQMVPNGVDGEALQQVPGVQGVHELHMWELAAGRNVATVHVKSANLAAFQHAEHQIREIFHQEGIHSTTIQLELTHQDKPSKAALLCSAACLSQECQSQMCCHTAPSASGCDVRGYVEIGSDPPEDFVNGSVLSPPDEVMILPESVDQAPKNTDVLRSTHL</sequence>
<feature type="transmembrane region" description="Helical" evidence="8">
    <location>
        <begin position="81"/>
        <end position="101"/>
    </location>
</feature>
<dbReference type="GO" id="GO:0016020">
    <property type="term" value="C:membrane"/>
    <property type="evidence" value="ECO:0007669"/>
    <property type="project" value="UniProtKB-SubCell"/>
</dbReference>
<dbReference type="InterPro" id="IPR002524">
    <property type="entry name" value="Cation_efflux"/>
</dbReference>
<name>A0A8C4X3G6_ERPCA</name>
<evidence type="ECO:0000256" key="7">
    <source>
        <dbReference type="ARBA" id="ARBA00023136"/>
    </source>
</evidence>
<feature type="domain" description="Cation efflux protein cytoplasmic" evidence="10">
    <location>
        <begin position="283"/>
        <end position="345"/>
    </location>
</feature>
<evidence type="ECO:0000259" key="10">
    <source>
        <dbReference type="Pfam" id="PF16916"/>
    </source>
</evidence>
<gene>
    <name evidence="11" type="primary">SLC30A10</name>
    <name evidence="11" type="synonym">LOC114647638</name>
</gene>
<dbReference type="Ensembl" id="ENSECRT00000002734.1">
    <property type="protein sequence ID" value="ENSECRP00000002693.1"/>
    <property type="gene ID" value="ENSECRG00000001837.1"/>
</dbReference>
<feature type="transmembrane region" description="Helical" evidence="8">
    <location>
        <begin position="244"/>
        <end position="265"/>
    </location>
</feature>
<dbReference type="NCBIfam" id="TIGR01297">
    <property type="entry name" value="CDF"/>
    <property type="match status" value="1"/>
</dbReference>
<dbReference type="GO" id="GO:0010312">
    <property type="term" value="P:detoxification of zinc ion"/>
    <property type="evidence" value="ECO:0007669"/>
    <property type="project" value="TreeGrafter"/>
</dbReference>
<reference evidence="11" key="2">
    <citation type="submission" date="2025-08" db="UniProtKB">
        <authorList>
            <consortium name="Ensembl"/>
        </authorList>
    </citation>
    <scope>IDENTIFICATION</scope>
</reference>
<keyword evidence="6 8" id="KW-1133">Transmembrane helix</keyword>
<feature type="transmembrane region" description="Helical" evidence="8">
    <location>
        <begin position="215"/>
        <end position="232"/>
    </location>
</feature>
<protein>
    <submittedName>
        <fullName evidence="11">Solute carrier family 30 member 10</fullName>
    </submittedName>
</protein>
<evidence type="ECO:0000256" key="1">
    <source>
        <dbReference type="ARBA" id="ARBA00004141"/>
    </source>
</evidence>
<evidence type="ECO:0000256" key="4">
    <source>
        <dbReference type="ARBA" id="ARBA00022692"/>
    </source>
</evidence>
<keyword evidence="12" id="KW-1185">Reference proteome</keyword>
<evidence type="ECO:0000256" key="8">
    <source>
        <dbReference type="SAM" id="Phobius"/>
    </source>
</evidence>
<keyword evidence="3" id="KW-0813">Transport</keyword>
<dbReference type="InterPro" id="IPR027470">
    <property type="entry name" value="Cation_efflux_CTD"/>
</dbReference>
<feature type="domain" description="Cation efflux protein transmembrane" evidence="9">
    <location>
        <begin position="11"/>
        <end position="273"/>
    </location>
</feature>
<evidence type="ECO:0000256" key="6">
    <source>
        <dbReference type="ARBA" id="ARBA00022989"/>
    </source>
</evidence>